<dbReference type="Pfam" id="PF04438">
    <property type="entry name" value="zf-HIT"/>
    <property type="match status" value="1"/>
</dbReference>
<sequence>MADIPSPAAAAAAPVVPAPPLPNEPTCVVCGRYGEYICDATNDDVCSIACRNICISRREVTTRATWNDQQDQRRQSDESDDALRQKLGIRAAAVSAAGSGHEHESRLPLVLPRLLVDFTHEQQDDERLPTALVTNLLANHFESPTPVQMQTIPCVLQGSHVLVSAPTGTGKTASYLIPVISQVLFAREQKEETVAVVLAPVRELAIQIETVAKMMMRGIYDMKTALLVGGLPVPTQRYRLQSGVQLIVASPGRFLDIFTNYSGGDALLPAIRVCVVDEVDVMLGVGFRPQISQIVALLAASTKKHIQLLFFSATISKEVEALVQQVLKTQRTQSFIRIDVRKDASETSLPTELPSLCIHSGARHQVRWVEDKEKKNKLFEFLGTKGNESTLVFVGSKLGATMLAEAIQKRCKTSAEAIHSDKTQQERLRLLEAFVNLEVPILVSTNVLSRGMDLLNVENVVVYDFPKKIADFVHLIGRTGRGSHKTGDTLTLVNSADRLLFRELASMLRQANVSVPREMYHSIRLQDAKKRAYSNDIVIDESKRAFRIRKQMIDGTSSVASEWKEWNNQQSRKRRKTGS</sequence>
<dbReference type="Gene3D" id="3.40.50.300">
    <property type="entry name" value="P-loop containing nucleotide triphosphate hydrolases"/>
    <property type="match status" value="2"/>
</dbReference>
<evidence type="ECO:0000313" key="9">
    <source>
        <dbReference type="EMBL" id="CAI5742907.1"/>
    </source>
</evidence>
<dbReference type="AlphaFoldDB" id="A0AAV0V1F7"/>
<evidence type="ECO:0000313" key="10">
    <source>
        <dbReference type="Proteomes" id="UP001162031"/>
    </source>
</evidence>
<dbReference type="InterPro" id="IPR001650">
    <property type="entry name" value="Helicase_C-like"/>
</dbReference>
<keyword evidence="10" id="KW-1185">Reference proteome</keyword>
<evidence type="ECO:0000259" key="8">
    <source>
        <dbReference type="PROSITE" id="PS51194"/>
    </source>
</evidence>
<dbReference type="GO" id="GO:0016787">
    <property type="term" value="F:hydrolase activity"/>
    <property type="evidence" value="ECO:0007669"/>
    <property type="project" value="UniProtKB-KW"/>
</dbReference>
<evidence type="ECO:0000256" key="5">
    <source>
        <dbReference type="ARBA" id="ARBA00022806"/>
    </source>
</evidence>
<evidence type="ECO:0000256" key="6">
    <source>
        <dbReference type="ARBA" id="ARBA00022840"/>
    </source>
</evidence>
<evidence type="ECO:0000256" key="2">
    <source>
        <dbReference type="ARBA" id="ARBA00012552"/>
    </source>
</evidence>
<keyword evidence="4" id="KW-0378">Hydrolase</keyword>
<comment type="similarity">
    <text evidence="1">Belongs to the DEAD box helicase family. DDX59 subfamily.</text>
</comment>
<dbReference type="CDD" id="cd23022">
    <property type="entry name" value="zf-HIT_DDX59"/>
    <property type="match status" value="1"/>
</dbReference>
<comment type="caution">
    <text evidence="9">The sequence shown here is derived from an EMBL/GenBank/DDBJ whole genome shotgun (WGS) entry which is preliminary data.</text>
</comment>
<gene>
    <name evidence="9" type="ORF">HBR001_LOCUS9215</name>
</gene>
<feature type="domain" description="Helicase ATP-binding" evidence="7">
    <location>
        <begin position="152"/>
        <end position="333"/>
    </location>
</feature>
<evidence type="ECO:0000256" key="4">
    <source>
        <dbReference type="ARBA" id="ARBA00022801"/>
    </source>
</evidence>
<dbReference type="InterPro" id="IPR044742">
    <property type="entry name" value="DEAD/DEAH_RhlB"/>
</dbReference>
<feature type="domain" description="Helicase C-terminal" evidence="8">
    <location>
        <begin position="374"/>
        <end position="523"/>
    </location>
</feature>
<dbReference type="SUPFAM" id="SSF52540">
    <property type="entry name" value="P-loop containing nucleoside triphosphate hydrolases"/>
    <property type="match status" value="1"/>
</dbReference>
<dbReference type="GO" id="GO:0003724">
    <property type="term" value="F:RNA helicase activity"/>
    <property type="evidence" value="ECO:0007669"/>
    <property type="project" value="UniProtKB-EC"/>
</dbReference>
<dbReference type="Pfam" id="PF00270">
    <property type="entry name" value="DEAD"/>
    <property type="match status" value="1"/>
</dbReference>
<dbReference type="EC" id="3.6.4.13" evidence="2"/>
<name>A0AAV0V1F7_HYABA</name>
<evidence type="ECO:0000256" key="1">
    <source>
        <dbReference type="ARBA" id="ARBA00009718"/>
    </source>
</evidence>
<dbReference type="Gene3D" id="3.30.60.220">
    <property type="match status" value="1"/>
</dbReference>
<keyword evidence="3" id="KW-0547">Nucleotide-binding</keyword>
<protein>
    <recommendedName>
        <fullName evidence="2">RNA helicase</fullName>
        <ecNumber evidence="2">3.6.4.13</ecNumber>
    </recommendedName>
</protein>
<evidence type="ECO:0000256" key="3">
    <source>
        <dbReference type="ARBA" id="ARBA00022741"/>
    </source>
</evidence>
<dbReference type="GO" id="GO:0003676">
    <property type="term" value="F:nucleic acid binding"/>
    <property type="evidence" value="ECO:0007669"/>
    <property type="project" value="InterPro"/>
</dbReference>
<dbReference type="InterPro" id="IPR014001">
    <property type="entry name" value="Helicase_ATP-bd"/>
</dbReference>
<organism evidence="9 10">
    <name type="scientific">Hyaloperonospora brassicae</name>
    <name type="common">Brassica downy mildew</name>
    <name type="synonym">Peronospora brassicae</name>
    <dbReference type="NCBI Taxonomy" id="162125"/>
    <lineage>
        <taxon>Eukaryota</taxon>
        <taxon>Sar</taxon>
        <taxon>Stramenopiles</taxon>
        <taxon>Oomycota</taxon>
        <taxon>Peronosporomycetes</taxon>
        <taxon>Peronosporales</taxon>
        <taxon>Peronosporaceae</taxon>
        <taxon>Hyaloperonospora</taxon>
    </lineage>
</organism>
<accession>A0AAV0V1F7</accession>
<evidence type="ECO:0000259" key="7">
    <source>
        <dbReference type="PROSITE" id="PS51192"/>
    </source>
</evidence>
<dbReference type="EMBL" id="CANTFL010001482">
    <property type="protein sequence ID" value="CAI5742907.1"/>
    <property type="molecule type" value="Genomic_DNA"/>
</dbReference>
<dbReference type="InterPro" id="IPR027417">
    <property type="entry name" value="P-loop_NTPase"/>
</dbReference>
<dbReference type="Proteomes" id="UP001162031">
    <property type="component" value="Unassembled WGS sequence"/>
</dbReference>
<dbReference type="PANTHER" id="PTHR47958">
    <property type="entry name" value="ATP-DEPENDENT RNA HELICASE DBP3"/>
    <property type="match status" value="1"/>
</dbReference>
<keyword evidence="5" id="KW-0347">Helicase</keyword>
<reference evidence="9" key="1">
    <citation type="submission" date="2022-12" db="EMBL/GenBank/DDBJ databases">
        <authorList>
            <person name="Webb A."/>
        </authorList>
    </citation>
    <scope>NUCLEOTIDE SEQUENCE</scope>
    <source>
        <strain evidence="9">Hp1</strain>
    </source>
</reference>
<dbReference type="InterPro" id="IPR011545">
    <property type="entry name" value="DEAD/DEAH_box_helicase_dom"/>
</dbReference>
<dbReference type="SMART" id="SM00490">
    <property type="entry name" value="HELICc"/>
    <property type="match status" value="1"/>
</dbReference>
<dbReference type="CDD" id="cd00268">
    <property type="entry name" value="DEADc"/>
    <property type="match status" value="1"/>
</dbReference>
<keyword evidence="6" id="KW-0067">ATP-binding</keyword>
<dbReference type="GO" id="GO:0005524">
    <property type="term" value="F:ATP binding"/>
    <property type="evidence" value="ECO:0007669"/>
    <property type="project" value="UniProtKB-KW"/>
</dbReference>
<dbReference type="InterPro" id="IPR007529">
    <property type="entry name" value="Znf_HIT"/>
</dbReference>
<dbReference type="SMART" id="SM00487">
    <property type="entry name" value="DEXDc"/>
    <property type="match status" value="1"/>
</dbReference>
<proteinExistence type="inferred from homology"/>
<dbReference type="Pfam" id="PF00271">
    <property type="entry name" value="Helicase_C"/>
    <property type="match status" value="1"/>
</dbReference>
<dbReference type="PROSITE" id="PS51192">
    <property type="entry name" value="HELICASE_ATP_BIND_1"/>
    <property type="match status" value="1"/>
</dbReference>
<dbReference type="CDD" id="cd18787">
    <property type="entry name" value="SF2_C_DEAD"/>
    <property type="match status" value="1"/>
</dbReference>
<dbReference type="PROSITE" id="PS51194">
    <property type="entry name" value="HELICASE_CTER"/>
    <property type="match status" value="1"/>
</dbReference>